<evidence type="ECO:0000313" key="2">
    <source>
        <dbReference type="Proteomes" id="UP000006898"/>
    </source>
</evidence>
<dbReference type="HOGENOM" id="CLU_2859362_0_0_0"/>
<proteinExistence type="predicted"/>
<dbReference type="STRING" id="671143.DAMO_2811"/>
<sequence>MPLAVYHRSTFERPLTITASRSARSELGLWGTLYSAMLMYASISCCQLPALRDTGWTLRLQREI</sequence>
<dbReference type="AlphaFoldDB" id="D5ML42"/>
<name>D5ML42_METO1</name>
<dbReference type="Proteomes" id="UP000006898">
    <property type="component" value="Chromosome"/>
</dbReference>
<gene>
    <name evidence="1" type="ORF">DAMO_2811</name>
</gene>
<evidence type="ECO:0000313" key="1">
    <source>
        <dbReference type="EMBL" id="CBE69884.1"/>
    </source>
</evidence>
<dbReference type="EMBL" id="FP565575">
    <property type="protein sequence ID" value="CBE69884.1"/>
    <property type="molecule type" value="Genomic_DNA"/>
</dbReference>
<protein>
    <submittedName>
        <fullName evidence="1">Uncharacterized protein</fullName>
    </submittedName>
</protein>
<dbReference type="KEGG" id="mox:DAMO_2811"/>
<accession>D5ML42</accession>
<reference evidence="1 2" key="1">
    <citation type="journal article" date="2010" name="Nature">
        <title>Nitrite-driven anaerobic methane oxidation by oxygenic bacteria.</title>
        <authorList>
            <person name="Ettwig K.F."/>
            <person name="Butler M.K."/>
            <person name="Le Paslier D."/>
            <person name="Pelletier E."/>
            <person name="Mangenot S."/>
            <person name="Kuypers M.M.M."/>
            <person name="Schreiber F."/>
            <person name="Dutilh B.E."/>
            <person name="Zedelius J."/>
            <person name="de Beer D."/>
            <person name="Gloerich J."/>
            <person name="Wessels H.J.C.T."/>
            <person name="van Allen T."/>
            <person name="Luesken F."/>
            <person name="Wu M."/>
            <person name="van de Pas-Schoonen K.T."/>
            <person name="Op den Camp H.J.M."/>
            <person name="Janssen-Megens E.M."/>
            <person name="Francoijs K-J."/>
            <person name="Stunnenberg H."/>
            <person name="Weissenbach J."/>
            <person name="Jetten M.S.M."/>
            <person name="Strous M."/>
        </authorList>
    </citation>
    <scope>NUCLEOTIDE SEQUENCE [LARGE SCALE GENOMIC DNA]</scope>
</reference>
<organism evidence="1 2">
    <name type="scientific">Methylomirabilis oxygeniifera</name>
    <dbReference type="NCBI Taxonomy" id="671143"/>
    <lineage>
        <taxon>Bacteria</taxon>
        <taxon>Candidatus Methylomirabilota</taxon>
        <taxon>Candidatus Methylomirabilia</taxon>
        <taxon>Candidatus Methylomirabilales</taxon>
        <taxon>Candidatus Methylomirabilaceae</taxon>
        <taxon>Candidatus Methylomirabilis</taxon>
    </lineage>
</organism>